<dbReference type="Proteomes" id="UP000485058">
    <property type="component" value="Unassembled WGS sequence"/>
</dbReference>
<evidence type="ECO:0000256" key="5">
    <source>
        <dbReference type="ARBA" id="ARBA00023136"/>
    </source>
</evidence>
<evidence type="ECO:0000256" key="1">
    <source>
        <dbReference type="ARBA" id="ARBA00004141"/>
    </source>
</evidence>
<accession>A0A699ZFB5</accession>
<dbReference type="InterPro" id="IPR027417">
    <property type="entry name" value="P-loop_NTPase"/>
</dbReference>
<comment type="subcellular location">
    <subcellularLocation>
        <location evidence="1">Membrane</location>
        <topology evidence="1">Multi-pass membrane protein</topology>
    </subcellularLocation>
</comment>
<proteinExistence type="predicted"/>
<reference evidence="7 8" key="1">
    <citation type="submission" date="2020-02" db="EMBL/GenBank/DDBJ databases">
        <title>Draft genome sequence of Haematococcus lacustris strain NIES-144.</title>
        <authorList>
            <person name="Morimoto D."/>
            <person name="Nakagawa S."/>
            <person name="Yoshida T."/>
            <person name="Sawayama S."/>
        </authorList>
    </citation>
    <scope>NUCLEOTIDE SEQUENCE [LARGE SCALE GENOMIC DNA]</scope>
    <source>
        <strain evidence="7 8">NIES-144</strain>
    </source>
</reference>
<keyword evidence="4" id="KW-1133">Transmembrane helix</keyword>
<gene>
    <name evidence="7" type="ORF">HaLaN_18711</name>
</gene>
<organism evidence="7 8">
    <name type="scientific">Haematococcus lacustris</name>
    <name type="common">Green alga</name>
    <name type="synonym">Haematococcus pluvialis</name>
    <dbReference type="NCBI Taxonomy" id="44745"/>
    <lineage>
        <taxon>Eukaryota</taxon>
        <taxon>Viridiplantae</taxon>
        <taxon>Chlorophyta</taxon>
        <taxon>core chlorophytes</taxon>
        <taxon>Chlorophyceae</taxon>
        <taxon>CS clade</taxon>
        <taxon>Chlamydomonadales</taxon>
        <taxon>Haematococcaceae</taxon>
        <taxon>Haematococcus</taxon>
    </lineage>
</organism>
<dbReference type="GO" id="GO:0016020">
    <property type="term" value="C:membrane"/>
    <property type="evidence" value="ECO:0007669"/>
    <property type="project" value="UniProtKB-SubCell"/>
</dbReference>
<evidence type="ECO:0000256" key="4">
    <source>
        <dbReference type="ARBA" id="ARBA00022989"/>
    </source>
</evidence>
<keyword evidence="5" id="KW-0472">Membrane</keyword>
<dbReference type="PANTHER" id="PTHR48041">
    <property type="entry name" value="ABC TRANSPORTER G FAMILY MEMBER 28"/>
    <property type="match status" value="1"/>
</dbReference>
<keyword evidence="8" id="KW-1185">Reference proteome</keyword>
<feature type="non-terminal residue" evidence="7">
    <location>
        <position position="1"/>
    </location>
</feature>
<protein>
    <submittedName>
        <fullName evidence="7">ABC transporter domain-containing protein</fullName>
    </submittedName>
</protein>
<dbReference type="AlphaFoldDB" id="A0A699ZFB5"/>
<evidence type="ECO:0000313" key="8">
    <source>
        <dbReference type="Proteomes" id="UP000485058"/>
    </source>
</evidence>
<keyword evidence="2" id="KW-0813">Transport</keyword>
<evidence type="ECO:0000256" key="2">
    <source>
        <dbReference type="ARBA" id="ARBA00022448"/>
    </source>
</evidence>
<evidence type="ECO:0000313" key="7">
    <source>
        <dbReference type="EMBL" id="GFH21407.1"/>
    </source>
</evidence>
<dbReference type="EMBL" id="BLLF01001823">
    <property type="protein sequence ID" value="GFH21407.1"/>
    <property type="molecule type" value="Genomic_DNA"/>
</dbReference>
<dbReference type="GO" id="GO:0140359">
    <property type="term" value="F:ABC-type transporter activity"/>
    <property type="evidence" value="ECO:0007669"/>
    <property type="project" value="InterPro"/>
</dbReference>
<name>A0A699ZFB5_HAELA</name>
<sequence length="159" mass="17472">MLDEPTSGLDSTTALHLVTLLRDLARGGRAILTTIHQPSSRLYRQLDQVMLLAEGHIMYYGDALRAVDWFDHLGFSLPYGTNLADHILDCAMGEVTHDPSAPGAAQAAASCGVSTHSDEQEDARASRRHQYVEKMRGPVAVRALYTTYESWYLGHPGGF</sequence>
<evidence type="ECO:0000259" key="6">
    <source>
        <dbReference type="Pfam" id="PF19055"/>
    </source>
</evidence>
<feature type="non-terminal residue" evidence="7">
    <location>
        <position position="159"/>
    </location>
</feature>
<dbReference type="PANTHER" id="PTHR48041:SF125">
    <property type="entry name" value="ABC TRANSPORTER G FAMILY"/>
    <property type="match status" value="1"/>
</dbReference>
<dbReference type="InterPro" id="IPR043926">
    <property type="entry name" value="ABCG_dom"/>
</dbReference>
<keyword evidence="3" id="KW-0812">Transmembrane</keyword>
<evidence type="ECO:0000256" key="3">
    <source>
        <dbReference type="ARBA" id="ARBA00022692"/>
    </source>
</evidence>
<feature type="domain" description="ABC transporter family G" evidence="6">
    <location>
        <begin position="36"/>
        <end position="98"/>
    </location>
</feature>
<dbReference type="InterPro" id="IPR050352">
    <property type="entry name" value="ABCG_transporters"/>
</dbReference>
<dbReference type="SUPFAM" id="SSF52540">
    <property type="entry name" value="P-loop containing nucleoside triphosphate hydrolases"/>
    <property type="match status" value="1"/>
</dbReference>
<dbReference type="Pfam" id="PF19055">
    <property type="entry name" value="ABC2_membrane_7"/>
    <property type="match status" value="1"/>
</dbReference>
<comment type="caution">
    <text evidence="7">The sequence shown here is derived from an EMBL/GenBank/DDBJ whole genome shotgun (WGS) entry which is preliminary data.</text>
</comment>
<dbReference type="Gene3D" id="3.40.50.300">
    <property type="entry name" value="P-loop containing nucleotide triphosphate hydrolases"/>
    <property type="match status" value="1"/>
</dbReference>